<evidence type="ECO:0000256" key="1">
    <source>
        <dbReference type="SAM" id="Phobius"/>
    </source>
</evidence>
<dbReference type="RefSeq" id="WP_015762782.1">
    <property type="nucleotide sequence ID" value="NZ_CP039375.1"/>
</dbReference>
<name>A0A4D6KF06_9EURY</name>
<reference evidence="2 3" key="2">
    <citation type="submission" date="2019-04" db="EMBL/GenBank/DDBJ databases">
        <authorList>
            <person name="Yang S."/>
            <person name="Wei W."/>
        </authorList>
    </citation>
    <scope>NUCLEOTIDE SEQUENCE [LARGE SCALE GENOMIC DNA]</scope>
    <source>
        <strain evidence="3">ZP60</strain>
    </source>
</reference>
<keyword evidence="1" id="KW-1133">Transmembrane helix</keyword>
<reference evidence="2 3" key="1">
    <citation type="submission" date="2019-04" db="EMBL/GenBank/DDBJ databases">
        <title>Complete genome sequence of Arthrobacter sp. ZXY-2 associated with effective atrazine degradation and salt adaptation.</title>
        <authorList>
            <person name="Zhao X."/>
        </authorList>
    </citation>
    <scope>NUCLEOTIDE SEQUENCE [LARGE SCALE GENOMIC DNA]</scope>
    <source>
        <strain evidence="3">ZP60</strain>
    </source>
</reference>
<dbReference type="GeneID" id="42179723"/>
<organism evidence="2 3">
    <name type="scientific">Halomicrobium mukohataei</name>
    <dbReference type="NCBI Taxonomy" id="57705"/>
    <lineage>
        <taxon>Archaea</taxon>
        <taxon>Methanobacteriati</taxon>
        <taxon>Methanobacteriota</taxon>
        <taxon>Stenosarchaea group</taxon>
        <taxon>Halobacteria</taxon>
        <taxon>Halobacteriales</taxon>
        <taxon>Haloarculaceae</taxon>
        <taxon>Halomicrobium</taxon>
    </lineage>
</organism>
<dbReference type="EMBL" id="CP039375">
    <property type="protein sequence ID" value="QCD66377.1"/>
    <property type="molecule type" value="Genomic_DNA"/>
</dbReference>
<keyword evidence="1" id="KW-0472">Membrane</keyword>
<evidence type="ECO:0000313" key="3">
    <source>
        <dbReference type="Proteomes" id="UP000297053"/>
    </source>
</evidence>
<keyword evidence="1" id="KW-0812">Transmembrane</keyword>
<sequence>MLTRQLYLLGGGLALLGSLTILANLVIAGMWDNFLVINALVVVFVCVVGLRKIYEREDFERDHALPYRVLNLGIAIGTVIMGIVMLGIGSLTYQWLVVGGSP</sequence>
<accession>A0A4D6KF06</accession>
<gene>
    <name evidence="2" type="ORF">E5139_12250</name>
</gene>
<feature type="transmembrane region" description="Helical" evidence="1">
    <location>
        <begin position="33"/>
        <end position="50"/>
    </location>
</feature>
<proteinExistence type="predicted"/>
<dbReference type="Proteomes" id="UP000297053">
    <property type="component" value="Chromosome"/>
</dbReference>
<dbReference type="AlphaFoldDB" id="A0A4D6KF06"/>
<evidence type="ECO:0000313" key="2">
    <source>
        <dbReference type="EMBL" id="QCD66377.1"/>
    </source>
</evidence>
<feature type="transmembrane region" description="Helical" evidence="1">
    <location>
        <begin position="70"/>
        <end position="96"/>
    </location>
</feature>
<protein>
    <submittedName>
        <fullName evidence="2">Uncharacterized protein</fullName>
    </submittedName>
</protein>
<dbReference type="KEGG" id="halz:E5139_12250"/>
<feature type="transmembrane region" description="Helical" evidence="1">
    <location>
        <begin position="7"/>
        <end position="27"/>
    </location>
</feature>